<name>A0ABP9BNC2_9PSEU</name>
<feature type="transmembrane region" description="Helical" evidence="6">
    <location>
        <begin position="37"/>
        <end position="58"/>
    </location>
</feature>
<dbReference type="Pfam" id="PF07690">
    <property type="entry name" value="MFS_1"/>
    <property type="match status" value="1"/>
</dbReference>
<keyword evidence="5 6" id="KW-0472">Membrane</keyword>
<dbReference type="Proteomes" id="UP001500928">
    <property type="component" value="Unassembled WGS sequence"/>
</dbReference>
<proteinExistence type="predicted"/>
<organism evidence="8 9">
    <name type="scientific">Actinomycetospora chlora</name>
    <dbReference type="NCBI Taxonomy" id="663608"/>
    <lineage>
        <taxon>Bacteria</taxon>
        <taxon>Bacillati</taxon>
        <taxon>Actinomycetota</taxon>
        <taxon>Actinomycetes</taxon>
        <taxon>Pseudonocardiales</taxon>
        <taxon>Pseudonocardiaceae</taxon>
        <taxon>Actinomycetospora</taxon>
    </lineage>
</organism>
<dbReference type="InterPro" id="IPR011701">
    <property type="entry name" value="MFS"/>
</dbReference>
<comment type="subcellular location">
    <subcellularLocation>
        <location evidence="1">Cell membrane</location>
        <topology evidence="1">Multi-pass membrane protein</topology>
    </subcellularLocation>
</comment>
<evidence type="ECO:0000256" key="6">
    <source>
        <dbReference type="SAM" id="Phobius"/>
    </source>
</evidence>
<keyword evidence="4 6" id="KW-1133">Transmembrane helix</keyword>
<keyword evidence="9" id="KW-1185">Reference proteome</keyword>
<dbReference type="InterPro" id="IPR036259">
    <property type="entry name" value="MFS_trans_sf"/>
</dbReference>
<dbReference type="PANTHER" id="PTHR23513:SF6">
    <property type="entry name" value="MAJOR FACILITATOR SUPERFAMILY ASSOCIATED DOMAIN-CONTAINING PROTEIN"/>
    <property type="match status" value="1"/>
</dbReference>
<dbReference type="PROSITE" id="PS50850">
    <property type="entry name" value="MFS"/>
    <property type="match status" value="1"/>
</dbReference>
<evidence type="ECO:0000256" key="4">
    <source>
        <dbReference type="ARBA" id="ARBA00022989"/>
    </source>
</evidence>
<feature type="transmembrane region" description="Helical" evidence="6">
    <location>
        <begin position="340"/>
        <end position="357"/>
    </location>
</feature>
<feature type="transmembrane region" description="Helical" evidence="6">
    <location>
        <begin position="114"/>
        <end position="138"/>
    </location>
</feature>
<dbReference type="PANTHER" id="PTHR23513">
    <property type="entry name" value="INTEGRAL MEMBRANE EFFLUX PROTEIN-RELATED"/>
    <property type="match status" value="1"/>
</dbReference>
<accession>A0ABP9BNC2</accession>
<keyword evidence="2" id="KW-1003">Cell membrane</keyword>
<dbReference type="SUPFAM" id="SSF103473">
    <property type="entry name" value="MFS general substrate transporter"/>
    <property type="match status" value="1"/>
</dbReference>
<evidence type="ECO:0000256" key="1">
    <source>
        <dbReference type="ARBA" id="ARBA00004651"/>
    </source>
</evidence>
<evidence type="ECO:0000256" key="3">
    <source>
        <dbReference type="ARBA" id="ARBA00022692"/>
    </source>
</evidence>
<dbReference type="EMBL" id="BAABHO010000031">
    <property type="protein sequence ID" value="GAA4797843.1"/>
    <property type="molecule type" value="Genomic_DNA"/>
</dbReference>
<feature type="transmembrane region" description="Helical" evidence="6">
    <location>
        <begin position="79"/>
        <end position="99"/>
    </location>
</feature>
<evidence type="ECO:0000256" key="5">
    <source>
        <dbReference type="ARBA" id="ARBA00023136"/>
    </source>
</evidence>
<sequence length="369" mass="38352">MAPLGGVLADKFDRRTVMVTCDVVKAMLFLSIPLVGSLWWLFAATFLIELCALCWIPAKDSSVPNLLRRPDQVETANQLSLGMTYGVAVISAAGAFALISKAGTLAGWHPSPTATVYLALVVNGLAALLTAVTVALFIPEISGRSAERRAAAPGLLAMLRDGAQFVSTTPLVRGLVIGIVGAFAAGGAVIASARLYAASLGGGDAAYSVLFIALFTGLALGMATVPRVARRMPHHRLFGVAIVGAGLSLLTVAVAWHLYLALATVVLVGFFAGTALLTGLTIIGAQVEDAVRGRVVAFVQSIVRVDLLASMSVVPLLVGLVQSRTLTLLGERAQVDGTRFVLFGAGLLAAAVGVLALRQMDDRRARRLA</sequence>
<evidence type="ECO:0000313" key="9">
    <source>
        <dbReference type="Proteomes" id="UP001500928"/>
    </source>
</evidence>
<gene>
    <name evidence="8" type="ORF">GCM10023200_37690</name>
</gene>
<evidence type="ECO:0000259" key="7">
    <source>
        <dbReference type="PROSITE" id="PS50850"/>
    </source>
</evidence>
<feature type="transmembrane region" description="Helical" evidence="6">
    <location>
        <begin position="237"/>
        <end position="256"/>
    </location>
</feature>
<reference evidence="9" key="1">
    <citation type="journal article" date="2019" name="Int. J. Syst. Evol. Microbiol.">
        <title>The Global Catalogue of Microorganisms (GCM) 10K type strain sequencing project: providing services to taxonomists for standard genome sequencing and annotation.</title>
        <authorList>
            <consortium name="The Broad Institute Genomics Platform"/>
            <consortium name="The Broad Institute Genome Sequencing Center for Infectious Disease"/>
            <person name="Wu L."/>
            <person name="Ma J."/>
        </authorList>
    </citation>
    <scope>NUCLEOTIDE SEQUENCE [LARGE SCALE GENOMIC DNA]</scope>
    <source>
        <strain evidence="9">JCM 17979</strain>
    </source>
</reference>
<evidence type="ECO:0000313" key="8">
    <source>
        <dbReference type="EMBL" id="GAA4797843.1"/>
    </source>
</evidence>
<comment type="caution">
    <text evidence="8">The sequence shown here is derived from an EMBL/GenBank/DDBJ whole genome shotgun (WGS) entry which is preliminary data.</text>
</comment>
<feature type="transmembrane region" description="Helical" evidence="6">
    <location>
        <begin position="174"/>
        <end position="193"/>
    </location>
</feature>
<keyword evidence="3 6" id="KW-0812">Transmembrane</keyword>
<dbReference type="Gene3D" id="1.20.1250.20">
    <property type="entry name" value="MFS general substrate transporter like domains"/>
    <property type="match status" value="1"/>
</dbReference>
<feature type="transmembrane region" description="Helical" evidence="6">
    <location>
        <begin position="295"/>
        <end position="320"/>
    </location>
</feature>
<feature type="transmembrane region" description="Helical" evidence="6">
    <location>
        <begin position="205"/>
        <end position="225"/>
    </location>
</feature>
<dbReference type="InterPro" id="IPR020846">
    <property type="entry name" value="MFS_dom"/>
</dbReference>
<feature type="transmembrane region" description="Helical" evidence="6">
    <location>
        <begin position="262"/>
        <end position="283"/>
    </location>
</feature>
<feature type="domain" description="Major facilitator superfamily (MFS) profile" evidence="7">
    <location>
        <begin position="1"/>
        <end position="362"/>
    </location>
</feature>
<protein>
    <recommendedName>
        <fullName evidence="7">Major facilitator superfamily (MFS) profile domain-containing protein</fullName>
    </recommendedName>
</protein>
<evidence type="ECO:0000256" key="2">
    <source>
        <dbReference type="ARBA" id="ARBA00022475"/>
    </source>
</evidence>